<sequence length="102" mass="11453">MDLLAINASCSSPNKPSCRLQDLPQEETFKIVNCKLVQTRYGQTVLVELEEKVIFLPKRATTQLRNHLVELSSGNYGICYKGLEAATSSSFNPSPKFEFKKL</sequence>
<dbReference type="GeneID" id="126886832"/>
<reference evidence="1" key="1">
    <citation type="submission" date="2025-05" db="UniProtKB">
        <authorList>
            <consortium name="EnsemblMetazoa"/>
        </authorList>
    </citation>
    <scope>IDENTIFICATION</scope>
</reference>
<dbReference type="Proteomes" id="UP001652700">
    <property type="component" value="Unplaced"/>
</dbReference>
<evidence type="ECO:0000313" key="1">
    <source>
        <dbReference type="EnsemblMetazoa" id="XP_050509867.1"/>
    </source>
</evidence>
<name>A0ABM5KI29_DIAVI</name>
<dbReference type="EnsemblMetazoa" id="XM_050653910.1">
    <property type="protein sequence ID" value="XP_050509867.1"/>
    <property type="gene ID" value="LOC126886832"/>
</dbReference>
<protein>
    <submittedName>
        <fullName evidence="1">Uncharacterized protein</fullName>
    </submittedName>
</protein>
<dbReference type="RefSeq" id="XP_050509867.1">
    <property type="nucleotide sequence ID" value="XM_050653910.1"/>
</dbReference>
<proteinExistence type="predicted"/>
<evidence type="ECO:0000313" key="2">
    <source>
        <dbReference type="Proteomes" id="UP001652700"/>
    </source>
</evidence>
<organism evidence="1 2">
    <name type="scientific">Diabrotica virgifera virgifera</name>
    <name type="common">western corn rootworm</name>
    <dbReference type="NCBI Taxonomy" id="50390"/>
    <lineage>
        <taxon>Eukaryota</taxon>
        <taxon>Metazoa</taxon>
        <taxon>Ecdysozoa</taxon>
        <taxon>Arthropoda</taxon>
        <taxon>Hexapoda</taxon>
        <taxon>Insecta</taxon>
        <taxon>Pterygota</taxon>
        <taxon>Neoptera</taxon>
        <taxon>Endopterygota</taxon>
        <taxon>Coleoptera</taxon>
        <taxon>Polyphaga</taxon>
        <taxon>Cucujiformia</taxon>
        <taxon>Chrysomeloidea</taxon>
        <taxon>Chrysomelidae</taxon>
        <taxon>Galerucinae</taxon>
        <taxon>Diabroticina</taxon>
        <taxon>Diabroticites</taxon>
        <taxon>Diabrotica</taxon>
    </lineage>
</organism>
<accession>A0ABM5KI29</accession>
<keyword evidence="2" id="KW-1185">Reference proteome</keyword>